<proteinExistence type="predicted"/>
<dbReference type="PATRIC" id="fig|35806.4.peg.1662"/>
<accession>A0A0D6B1N6</accession>
<protein>
    <submittedName>
        <fullName evidence="1">Uncharacterized protein</fullName>
    </submittedName>
</protein>
<dbReference type="KEGG" id="rsu:NHU_01608"/>
<sequence length="157" mass="18104">MKLEEYYRPKLAEEGYDLLAVFSRFEYAMKKGGFRREAYPDAAWHTFAQRLPQKFFQRIADSDEAKIYFEAPPDHLVTTNDGGVEWSGNPVAPYDTISLFQSIKTARNNLFHGDKKHDNHRDTQLMEAALFVLNEAYYEAEQAGGFEDFLAAMEFGL</sequence>
<organism evidence="1 2">
    <name type="scientific">Rhodovulum sulfidophilum</name>
    <name type="common">Rhodobacter sulfidophilus</name>
    <dbReference type="NCBI Taxonomy" id="35806"/>
    <lineage>
        <taxon>Bacteria</taxon>
        <taxon>Pseudomonadati</taxon>
        <taxon>Pseudomonadota</taxon>
        <taxon>Alphaproteobacteria</taxon>
        <taxon>Rhodobacterales</taxon>
        <taxon>Paracoccaceae</taxon>
        <taxon>Rhodovulum</taxon>
    </lineage>
</organism>
<dbReference type="Proteomes" id="UP000064912">
    <property type="component" value="Chromosome"/>
</dbReference>
<dbReference type="EMBL" id="AP014800">
    <property type="protein sequence ID" value="BAQ68765.1"/>
    <property type="molecule type" value="Genomic_DNA"/>
</dbReference>
<evidence type="ECO:0000313" key="1">
    <source>
        <dbReference type="EMBL" id="BAQ68765.1"/>
    </source>
</evidence>
<gene>
    <name evidence="1" type="ORF">NHU_01608</name>
</gene>
<reference evidence="1 2" key="1">
    <citation type="submission" date="2015-02" db="EMBL/GenBank/DDBJ databases">
        <title>Genome sequene of Rhodovulum sulfidophilum DSM 2351.</title>
        <authorList>
            <person name="Nagao N."/>
        </authorList>
    </citation>
    <scope>NUCLEOTIDE SEQUENCE [LARGE SCALE GENOMIC DNA]</scope>
    <source>
        <strain evidence="1 2">DSM 2351</strain>
    </source>
</reference>
<name>A0A0D6B1N6_RHOSU</name>
<dbReference type="AlphaFoldDB" id="A0A0D6B1N6"/>
<evidence type="ECO:0000313" key="2">
    <source>
        <dbReference type="Proteomes" id="UP000064912"/>
    </source>
</evidence>